<evidence type="ECO:0000259" key="11">
    <source>
        <dbReference type="PROSITE" id="PS50011"/>
    </source>
</evidence>
<dbReference type="Pfam" id="PF07714">
    <property type="entry name" value="PK_Tyr_Ser-Thr"/>
    <property type="match status" value="1"/>
</dbReference>
<dbReference type="Pfam" id="PF01419">
    <property type="entry name" value="Jacalin"/>
    <property type="match status" value="1"/>
</dbReference>
<dbReference type="PROSITE" id="PS00107">
    <property type="entry name" value="PROTEIN_KINASE_ATP"/>
    <property type="match status" value="1"/>
</dbReference>
<dbReference type="Gene3D" id="3.30.200.20">
    <property type="entry name" value="Phosphorylase Kinase, domain 1"/>
    <property type="match status" value="1"/>
</dbReference>
<dbReference type="Gene3D" id="1.10.510.10">
    <property type="entry name" value="Transferase(Phosphotransferase) domain 1"/>
    <property type="match status" value="2"/>
</dbReference>
<dbReference type="SMART" id="SM00915">
    <property type="entry name" value="Jacalin"/>
    <property type="match status" value="1"/>
</dbReference>
<dbReference type="PROSITE" id="PS51752">
    <property type="entry name" value="JACALIN_LECTIN"/>
    <property type="match status" value="1"/>
</dbReference>
<evidence type="ECO:0000256" key="5">
    <source>
        <dbReference type="ARBA" id="ARBA00022741"/>
    </source>
</evidence>
<dbReference type="InterPro" id="IPR008271">
    <property type="entry name" value="Ser/Thr_kinase_AS"/>
</dbReference>
<accession>A0ABQ5ABQ8</accession>
<evidence type="ECO:0000256" key="10">
    <source>
        <dbReference type="SAM" id="Phobius"/>
    </source>
</evidence>
<evidence type="ECO:0000256" key="7">
    <source>
        <dbReference type="ARBA" id="ARBA00022840"/>
    </source>
</evidence>
<evidence type="ECO:0000256" key="1">
    <source>
        <dbReference type="ARBA" id="ARBA00006568"/>
    </source>
</evidence>
<keyword evidence="10" id="KW-0812">Transmembrane</keyword>
<evidence type="ECO:0000313" key="13">
    <source>
        <dbReference type="EMBL" id="GJS98433.1"/>
    </source>
</evidence>
<keyword evidence="2" id="KW-0723">Serine/threonine-protein kinase</keyword>
<dbReference type="SUPFAM" id="SSF56112">
    <property type="entry name" value="Protein kinase-like (PK-like)"/>
    <property type="match status" value="2"/>
</dbReference>
<evidence type="ECO:0000256" key="3">
    <source>
        <dbReference type="ARBA" id="ARBA00022679"/>
    </source>
</evidence>
<dbReference type="InterPro" id="IPR033734">
    <property type="entry name" value="Jacalin-like_lectin_dom_plant"/>
</dbReference>
<dbReference type="Gene3D" id="2.100.10.30">
    <property type="entry name" value="Jacalin-like lectin domain"/>
    <property type="match status" value="1"/>
</dbReference>
<protein>
    <submittedName>
        <fullName evidence="13">Jacalin-like lectin domain-containing protein</fullName>
    </submittedName>
</protein>
<feature type="compositionally biased region" description="Basic and acidic residues" evidence="9">
    <location>
        <begin position="334"/>
        <end position="344"/>
    </location>
</feature>
<feature type="compositionally biased region" description="Polar residues" evidence="9">
    <location>
        <begin position="367"/>
        <end position="384"/>
    </location>
</feature>
<keyword evidence="14" id="KW-1185">Reference proteome</keyword>
<dbReference type="InterPro" id="IPR001229">
    <property type="entry name" value="Jacalin-like_lectin_dom"/>
</dbReference>
<feature type="compositionally biased region" description="Polar residues" evidence="9">
    <location>
        <begin position="320"/>
        <end position="332"/>
    </location>
</feature>
<dbReference type="InterPro" id="IPR036404">
    <property type="entry name" value="Jacalin-like_lectin_dom_sf"/>
</dbReference>
<feature type="domain" description="Protein kinase" evidence="11">
    <location>
        <begin position="546"/>
        <end position="826"/>
    </location>
</feature>
<dbReference type="InterPro" id="IPR045272">
    <property type="entry name" value="ANXUR1/2-like"/>
</dbReference>
<feature type="transmembrane region" description="Helical" evidence="10">
    <location>
        <begin position="52"/>
        <end position="70"/>
    </location>
</feature>
<keyword evidence="4" id="KW-0430">Lectin</keyword>
<dbReference type="InterPro" id="IPR000719">
    <property type="entry name" value="Prot_kinase_dom"/>
</dbReference>
<organism evidence="13 14">
    <name type="scientific">Tanacetum coccineum</name>
    <dbReference type="NCBI Taxonomy" id="301880"/>
    <lineage>
        <taxon>Eukaryota</taxon>
        <taxon>Viridiplantae</taxon>
        <taxon>Streptophyta</taxon>
        <taxon>Embryophyta</taxon>
        <taxon>Tracheophyta</taxon>
        <taxon>Spermatophyta</taxon>
        <taxon>Magnoliopsida</taxon>
        <taxon>eudicotyledons</taxon>
        <taxon>Gunneridae</taxon>
        <taxon>Pentapetalae</taxon>
        <taxon>asterids</taxon>
        <taxon>campanulids</taxon>
        <taxon>Asterales</taxon>
        <taxon>Asteraceae</taxon>
        <taxon>Asteroideae</taxon>
        <taxon>Anthemideae</taxon>
        <taxon>Anthemidinae</taxon>
        <taxon>Tanacetum</taxon>
    </lineage>
</organism>
<keyword evidence="10" id="KW-0472">Membrane</keyword>
<dbReference type="InterPro" id="IPR001245">
    <property type="entry name" value="Ser-Thr/Tyr_kinase_cat_dom"/>
</dbReference>
<proteinExistence type="inferred from homology"/>
<keyword evidence="6" id="KW-0418">Kinase</keyword>
<feature type="region of interest" description="Disordered" evidence="9">
    <location>
        <begin position="293"/>
        <end position="312"/>
    </location>
</feature>
<reference evidence="13" key="2">
    <citation type="submission" date="2022-01" db="EMBL/GenBank/DDBJ databases">
        <authorList>
            <person name="Yamashiro T."/>
            <person name="Shiraishi A."/>
            <person name="Satake H."/>
            <person name="Nakayama K."/>
        </authorList>
    </citation>
    <scope>NUCLEOTIDE SEQUENCE</scope>
</reference>
<evidence type="ECO:0000256" key="6">
    <source>
        <dbReference type="ARBA" id="ARBA00022777"/>
    </source>
</evidence>
<evidence type="ECO:0000259" key="12">
    <source>
        <dbReference type="PROSITE" id="PS51752"/>
    </source>
</evidence>
<gene>
    <name evidence="13" type="ORF">Tco_0819603</name>
</gene>
<dbReference type="SMART" id="SM00220">
    <property type="entry name" value="S_TKc"/>
    <property type="match status" value="1"/>
</dbReference>
<dbReference type="PANTHER" id="PTHR27003">
    <property type="entry name" value="OS07G0166700 PROTEIN"/>
    <property type="match status" value="1"/>
</dbReference>
<evidence type="ECO:0000256" key="2">
    <source>
        <dbReference type="ARBA" id="ARBA00022527"/>
    </source>
</evidence>
<feature type="domain" description="Jacalin-type lectin" evidence="12">
    <location>
        <begin position="833"/>
        <end position="981"/>
    </location>
</feature>
<sequence>MLASYKHDNLVSHVGFYDEHNEKIVVYEHEVRGSLNKYLATTNLTWVQRLQICLRYVLVLLVDLIIFIMVQQIKIKRGGERRGVKEKQQGSANDTAHVTVVMPSAEDGDVLSSSVGHTVEKVMESGNIKGHGADVAVSLESIRAISEWFINTAYGFLLGKRVAYPIVANYVRNTWGKYGLVKSMLNSSTRLFFFQFSSMDGLDSMLENDVGNVPVWVKLHGVPVKAFSEDGLSAITTKLGTPFMLDSYTSDMCMQSWGRSSYARAMTELRADVELKDTIVDEFPKNIGSGVAKNLKNPNQAPRGVPVGPTVDFKPAKQVYTVSKKNNANTSGNKKKDAESRKEVSNPNPFDVLNSVENDVDLGTNGGTSNLASKEANSNGSSFWNVRSSSIISGDHDSEDKVEPVDNEMTSFLTSKKINFDVDEEIIGISGTVGVTTGRHQGFTPGDVARECRPGRNLIRAFPFHLSRGKAILATSRPGNPGFVPGDSGKCCSKHFKIPLRDINLAANNFPKFHRLNSNIMTEFQKLANNPLKIRLEDIKLATNNFAEDNSIGKGGFGRVYKGQLKSTSGEPDTDVAVKMLDVIYGQGEHEFGTEIHLLNSYKHNNIVSLVGFCDEEGKKALVYKYEVHGSLDRHLANTADLTWEQRLRICLGAAHGLEYLHGSEEAGGHRVIHRDIKSSNILLDANWEAKISDFGLAKLGLTGQEISVMYTNQAGTAGYVDPQYHKTGMLTKESDVFSFGVVMFEVLSGRPGFVDCRDERSFLYTWAKTCYEAGELDKLIIPNLLKQMNSLSLEKFSSIAFECLNDDRKKRPKMTYIVQELKAALELQVGKVEQTELWGSSKGGDPWSYLFINNRKLRKIIIRHGEYCIHSITFIVEDINGSLYSSKRYGGDGPISYEVSEIILNVDEEVIGISGTVATWDPLDKVISSLCFKTNKKNYEVGEPKHIISEFSRSWDVGSLVGFHGRCGFYLDGFGCCLKNWNASI</sequence>
<keyword evidence="10" id="KW-1133">Transmembrane helix</keyword>
<evidence type="ECO:0000256" key="8">
    <source>
        <dbReference type="PROSITE-ProRule" id="PRU10141"/>
    </source>
</evidence>
<dbReference type="CDD" id="cd09612">
    <property type="entry name" value="Jacalin"/>
    <property type="match status" value="1"/>
</dbReference>
<dbReference type="InterPro" id="IPR017441">
    <property type="entry name" value="Protein_kinase_ATP_BS"/>
</dbReference>
<keyword evidence="7 8" id="KW-0067">ATP-binding</keyword>
<reference evidence="13" key="1">
    <citation type="journal article" date="2022" name="Int. J. Mol. Sci.">
        <title>Draft Genome of Tanacetum Coccineum: Genomic Comparison of Closely Related Tanacetum-Family Plants.</title>
        <authorList>
            <person name="Yamashiro T."/>
            <person name="Shiraishi A."/>
            <person name="Nakayama K."/>
            <person name="Satake H."/>
        </authorList>
    </citation>
    <scope>NUCLEOTIDE SEQUENCE</scope>
</reference>
<evidence type="ECO:0000256" key="4">
    <source>
        <dbReference type="ARBA" id="ARBA00022734"/>
    </source>
</evidence>
<dbReference type="PANTHER" id="PTHR27003:SF470">
    <property type="entry name" value="JACALIN-LIKE LECTIN DOMAIN-CONTAINING PROTEIN-RELATED"/>
    <property type="match status" value="1"/>
</dbReference>
<dbReference type="InterPro" id="IPR011009">
    <property type="entry name" value="Kinase-like_dom_sf"/>
</dbReference>
<dbReference type="PROSITE" id="PS00108">
    <property type="entry name" value="PROTEIN_KINASE_ST"/>
    <property type="match status" value="1"/>
</dbReference>
<comment type="caution">
    <text evidence="13">The sequence shown here is derived from an EMBL/GenBank/DDBJ whole genome shotgun (WGS) entry which is preliminary data.</text>
</comment>
<dbReference type="PROSITE" id="PS50011">
    <property type="entry name" value="PROTEIN_KINASE_DOM"/>
    <property type="match status" value="1"/>
</dbReference>
<dbReference type="EMBL" id="BQNB010012044">
    <property type="protein sequence ID" value="GJS98433.1"/>
    <property type="molecule type" value="Genomic_DNA"/>
</dbReference>
<dbReference type="Proteomes" id="UP001151760">
    <property type="component" value="Unassembled WGS sequence"/>
</dbReference>
<dbReference type="SUPFAM" id="SSF51101">
    <property type="entry name" value="Mannose-binding lectins"/>
    <property type="match status" value="1"/>
</dbReference>
<feature type="region of interest" description="Disordered" evidence="9">
    <location>
        <begin position="319"/>
        <end position="384"/>
    </location>
</feature>
<feature type="binding site" evidence="8">
    <location>
        <position position="579"/>
    </location>
    <ligand>
        <name>ATP</name>
        <dbReference type="ChEBI" id="CHEBI:30616"/>
    </ligand>
</feature>
<evidence type="ECO:0000313" key="14">
    <source>
        <dbReference type="Proteomes" id="UP001151760"/>
    </source>
</evidence>
<comment type="similarity">
    <text evidence="1">Belongs to the jacalin lectin family.</text>
</comment>
<evidence type="ECO:0000256" key="9">
    <source>
        <dbReference type="SAM" id="MobiDB-lite"/>
    </source>
</evidence>
<name>A0ABQ5ABQ8_9ASTR</name>
<keyword evidence="3" id="KW-0808">Transferase</keyword>
<keyword evidence="5 8" id="KW-0547">Nucleotide-binding</keyword>